<evidence type="ECO:0000313" key="1">
    <source>
        <dbReference type="EMBL" id="KAJ6826582.1"/>
    </source>
</evidence>
<reference evidence="1" key="2">
    <citation type="submission" date="2023-04" db="EMBL/GenBank/DDBJ databases">
        <authorList>
            <person name="Bruccoleri R.E."/>
            <person name="Oakeley E.J."/>
            <person name="Faust A.-M."/>
            <person name="Dessus-Babus S."/>
            <person name="Altorfer M."/>
            <person name="Burckhardt D."/>
            <person name="Oertli M."/>
            <person name="Naumann U."/>
            <person name="Petersen F."/>
            <person name="Wong J."/>
        </authorList>
    </citation>
    <scope>NUCLEOTIDE SEQUENCE</scope>
    <source>
        <strain evidence="1">GSM-AAB239-AS_SAM_17_03QT</strain>
        <tissue evidence="1">Leaf</tissue>
    </source>
</reference>
<dbReference type="Proteomes" id="UP001140949">
    <property type="component" value="Unassembled WGS sequence"/>
</dbReference>
<organism evidence="1 2">
    <name type="scientific">Iris pallida</name>
    <name type="common">Sweet iris</name>
    <dbReference type="NCBI Taxonomy" id="29817"/>
    <lineage>
        <taxon>Eukaryota</taxon>
        <taxon>Viridiplantae</taxon>
        <taxon>Streptophyta</taxon>
        <taxon>Embryophyta</taxon>
        <taxon>Tracheophyta</taxon>
        <taxon>Spermatophyta</taxon>
        <taxon>Magnoliopsida</taxon>
        <taxon>Liliopsida</taxon>
        <taxon>Asparagales</taxon>
        <taxon>Iridaceae</taxon>
        <taxon>Iridoideae</taxon>
        <taxon>Irideae</taxon>
        <taxon>Iris</taxon>
    </lineage>
</organism>
<reference evidence="1" key="1">
    <citation type="journal article" date="2023" name="GigaByte">
        <title>Genome assembly of the bearded iris, Iris pallida Lam.</title>
        <authorList>
            <person name="Bruccoleri R.E."/>
            <person name="Oakeley E.J."/>
            <person name="Faust A.M.E."/>
            <person name="Altorfer M."/>
            <person name="Dessus-Babus S."/>
            <person name="Burckhardt D."/>
            <person name="Oertli M."/>
            <person name="Naumann U."/>
            <person name="Petersen F."/>
            <person name="Wong J."/>
        </authorList>
    </citation>
    <scope>NUCLEOTIDE SEQUENCE</scope>
    <source>
        <strain evidence="1">GSM-AAB239-AS_SAM_17_03QT</strain>
    </source>
</reference>
<sequence length="72" mass="8195">MSAEGIGRGLWWRGRARGGGEDGASVRGLSVRLRVVRPRDTGEGDGAATEVVISRSWLWRWRMMAGERRRRW</sequence>
<keyword evidence="1" id="KW-0418">Kinase</keyword>
<proteinExistence type="predicted"/>
<keyword evidence="2" id="KW-1185">Reference proteome</keyword>
<protein>
    <submittedName>
        <fullName evidence="1">Proline-rich receptor-like protein kinase PERK8</fullName>
    </submittedName>
</protein>
<comment type="caution">
    <text evidence="1">The sequence shown here is derived from an EMBL/GenBank/DDBJ whole genome shotgun (WGS) entry which is preliminary data.</text>
</comment>
<accession>A0AAX6GDD5</accession>
<gene>
    <name evidence="1" type="ORF">M6B38_371435</name>
</gene>
<keyword evidence="1" id="KW-0675">Receptor</keyword>
<dbReference type="AlphaFoldDB" id="A0AAX6GDD5"/>
<name>A0AAX6GDD5_IRIPA</name>
<keyword evidence="1" id="KW-0808">Transferase</keyword>
<evidence type="ECO:0000313" key="2">
    <source>
        <dbReference type="Proteomes" id="UP001140949"/>
    </source>
</evidence>
<dbReference type="GO" id="GO:0016301">
    <property type="term" value="F:kinase activity"/>
    <property type="evidence" value="ECO:0007669"/>
    <property type="project" value="UniProtKB-KW"/>
</dbReference>
<dbReference type="EMBL" id="JANAVB010020799">
    <property type="protein sequence ID" value="KAJ6826582.1"/>
    <property type="molecule type" value="Genomic_DNA"/>
</dbReference>